<accession>A0A8C9VJI8</accession>
<dbReference type="AlphaFoldDB" id="A0A8C9VJI8"/>
<dbReference type="PANTHER" id="PTHR15999">
    <property type="entry name" value="ZINC FINGER CW-TYPE PWWP DOMAIN PROTEIN 1"/>
    <property type="match status" value="1"/>
</dbReference>
<evidence type="ECO:0000256" key="3">
    <source>
        <dbReference type="ARBA" id="ARBA00022833"/>
    </source>
</evidence>
<keyword evidence="3" id="KW-0862">Zinc</keyword>
<evidence type="ECO:0000313" key="6">
    <source>
        <dbReference type="Proteomes" id="UP000694397"/>
    </source>
</evidence>
<dbReference type="Pfam" id="PF07496">
    <property type="entry name" value="zf-CW"/>
    <property type="match status" value="1"/>
</dbReference>
<reference evidence="5" key="2">
    <citation type="submission" date="2025-08" db="UniProtKB">
        <authorList>
            <consortium name="Ensembl"/>
        </authorList>
    </citation>
    <scope>IDENTIFICATION</scope>
</reference>
<dbReference type="PANTHER" id="PTHR15999:SF2">
    <property type="entry name" value="ZINC FINGER CW-TYPE PWWP DOMAIN PROTEIN 1"/>
    <property type="match status" value="1"/>
</dbReference>
<evidence type="ECO:0000259" key="4">
    <source>
        <dbReference type="PROSITE" id="PS51050"/>
    </source>
</evidence>
<feature type="domain" description="CW-type" evidence="4">
    <location>
        <begin position="6"/>
        <end position="61"/>
    </location>
</feature>
<organism evidence="5 6">
    <name type="scientific">Scleropages formosus</name>
    <name type="common">Asian bonytongue</name>
    <name type="synonym">Osteoglossum formosum</name>
    <dbReference type="NCBI Taxonomy" id="113540"/>
    <lineage>
        <taxon>Eukaryota</taxon>
        <taxon>Metazoa</taxon>
        <taxon>Chordata</taxon>
        <taxon>Craniata</taxon>
        <taxon>Vertebrata</taxon>
        <taxon>Euteleostomi</taxon>
        <taxon>Actinopterygii</taxon>
        <taxon>Neopterygii</taxon>
        <taxon>Teleostei</taxon>
        <taxon>Osteoglossocephala</taxon>
        <taxon>Osteoglossomorpha</taxon>
        <taxon>Osteoglossiformes</taxon>
        <taxon>Osteoglossidae</taxon>
        <taxon>Scleropages</taxon>
    </lineage>
</organism>
<dbReference type="Gene3D" id="3.30.40.100">
    <property type="match status" value="1"/>
</dbReference>
<proteinExistence type="predicted"/>
<dbReference type="InterPro" id="IPR042778">
    <property type="entry name" value="ZCWPW1/ZCWPW2"/>
</dbReference>
<protein>
    <recommendedName>
        <fullName evidence="4">CW-type domain-containing protein</fullName>
    </recommendedName>
</protein>
<keyword evidence="1" id="KW-0479">Metal-binding</keyword>
<reference evidence="5 6" key="1">
    <citation type="submission" date="2019-04" db="EMBL/GenBank/DDBJ databases">
        <authorList>
            <consortium name="Wellcome Sanger Institute Data Sharing"/>
        </authorList>
    </citation>
    <scope>NUCLEOTIDE SEQUENCE [LARGE SCALE GENOMIC DNA]</scope>
</reference>
<keyword evidence="2" id="KW-0863">Zinc-finger</keyword>
<dbReference type="PROSITE" id="PS51050">
    <property type="entry name" value="ZF_CW"/>
    <property type="match status" value="1"/>
</dbReference>
<keyword evidence="6" id="KW-1185">Reference proteome</keyword>
<evidence type="ECO:0000256" key="2">
    <source>
        <dbReference type="ARBA" id="ARBA00022771"/>
    </source>
</evidence>
<dbReference type="GO" id="GO:0008270">
    <property type="term" value="F:zinc ion binding"/>
    <property type="evidence" value="ECO:0007669"/>
    <property type="project" value="UniProtKB-KW"/>
</dbReference>
<dbReference type="InterPro" id="IPR011124">
    <property type="entry name" value="Znf_CW"/>
</dbReference>
<sequence length="83" mass="10074">HTEYPESHFMTWVQCDKCLKWRRLPDGINYRGLPEQWFCHMNPDPQFSCFRSCKAEEEPEDSDDDQHTFVTTLVLLQWIIFIH</sequence>
<reference evidence="5" key="3">
    <citation type="submission" date="2025-09" db="UniProtKB">
        <authorList>
            <consortium name="Ensembl"/>
        </authorList>
    </citation>
    <scope>IDENTIFICATION</scope>
</reference>
<dbReference type="OrthoDB" id="757982at2759"/>
<dbReference type="Proteomes" id="UP000694397">
    <property type="component" value="Chromosome 12"/>
</dbReference>
<evidence type="ECO:0000313" key="5">
    <source>
        <dbReference type="Ensembl" id="ENSSFOP00015059537.1"/>
    </source>
</evidence>
<dbReference type="Ensembl" id="ENSSFOT00015081937.1">
    <property type="protein sequence ID" value="ENSSFOP00015059537.1"/>
    <property type="gene ID" value="ENSSFOG00015027146.1"/>
</dbReference>
<evidence type="ECO:0000256" key="1">
    <source>
        <dbReference type="ARBA" id="ARBA00022723"/>
    </source>
</evidence>
<name>A0A8C9VJI8_SCLFO</name>